<dbReference type="Gene3D" id="3.30.750.24">
    <property type="entry name" value="STAS domain"/>
    <property type="match status" value="1"/>
</dbReference>
<evidence type="ECO:0000313" key="4">
    <source>
        <dbReference type="EMBL" id="OWJ65235.1"/>
    </source>
</evidence>
<dbReference type="InterPro" id="IPR030802">
    <property type="entry name" value="Permease_MalE"/>
</dbReference>
<organism evidence="4 5">
    <name type="scientific">Inquilinus limosus</name>
    <dbReference type="NCBI Taxonomy" id="171674"/>
    <lineage>
        <taxon>Bacteria</taxon>
        <taxon>Pseudomonadati</taxon>
        <taxon>Pseudomonadota</taxon>
        <taxon>Alphaproteobacteria</taxon>
        <taxon>Rhodospirillales</taxon>
        <taxon>Rhodospirillaceae</taxon>
        <taxon>Inquilinus</taxon>
    </lineage>
</organism>
<evidence type="ECO:0000256" key="1">
    <source>
        <dbReference type="ARBA" id="ARBA00003787"/>
    </source>
</evidence>
<keyword evidence="2" id="KW-0472">Membrane</keyword>
<evidence type="ECO:0000259" key="3">
    <source>
        <dbReference type="PROSITE" id="PS50801"/>
    </source>
</evidence>
<comment type="function">
    <text evidence="1">Could be part of an ABC transporter complex.</text>
</comment>
<dbReference type="SUPFAM" id="SSF52091">
    <property type="entry name" value="SpoIIaa-like"/>
    <property type="match status" value="1"/>
</dbReference>
<dbReference type="Pfam" id="PF13466">
    <property type="entry name" value="STAS_2"/>
    <property type="match status" value="1"/>
</dbReference>
<sequence>MMTAAAAADAEARIDSRVERGVTRLHLEGPWVTRAAAPLDRELSELVQTSVKGEVVLDLSGVTRLDTVGAWLVHRTQEDLAAAGATVRVEGVSDDQKGLLEAVSRVERDEPIKHPDRNILYELAYRTGKATYHFRDEAVALLSFLGMLVVKSIATLLRPSRIRFTALAHNIEATGLNAMPIVGLLSFLIGVVLAYQGADQLSRFGAQIFVVNLLGVSVLRELGGLITAIIVAGRSGSAFTAQIGTMQVNQEVDAMETLGLDPIEVLVIPRVFALAITLPLLTFYASLMAIFGGGLMSYFALDISAPQFLQQFKAAISINTFWVGMVKAPVFAFAIAMVGCYEGLKVSGSAESVGRLTTQSVVVSIFLVIVLDALFSILFATLGV</sequence>
<feature type="transmembrane region" description="Helical" evidence="2">
    <location>
        <begin position="271"/>
        <end position="301"/>
    </location>
</feature>
<dbReference type="AlphaFoldDB" id="A0A211ZIW7"/>
<comment type="subcellular location">
    <subcellularLocation>
        <location evidence="2">Cell inner membrane</location>
        <topology evidence="2">Multi-pass membrane protein</topology>
    </subcellularLocation>
</comment>
<dbReference type="EMBL" id="NHON01000041">
    <property type="protein sequence ID" value="OWJ65235.1"/>
    <property type="molecule type" value="Genomic_DNA"/>
</dbReference>
<keyword evidence="2" id="KW-0812">Transmembrane</keyword>
<evidence type="ECO:0000313" key="5">
    <source>
        <dbReference type="Proteomes" id="UP000196655"/>
    </source>
</evidence>
<feature type="transmembrane region" description="Helical" evidence="2">
    <location>
        <begin position="138"/>
        <end position="157"/>
    </location>
</feature>
<dbReference type="GO" id="GO:0043190">
    <property type="term" value="C:ATP-binding cassette (ABC) transporter complex"/>
    <property type="evidence" value="ECO:0007669"/>
    <property type="project" value="InterPro"/>
</dbReference>
<keyword evidence="2" id="KW-1003">Cell membrane</keyword>
<evidence type="ECO:0000256" key="2">
    <source>
        <dbReference type="RuleBase" id="RU362044"/>
    </source>
</evidence>
<dbReference type="CDD" id="cd07043">
    <property type="entry name" value="STAS_anti-anti-sigma_factors"/>
    <property type="match status" value="1"/>
</dbReference>
<dbReference type="NCBIfam" id="TIGR00056">
    <property type="entry name" value="MlaE family lipid ABC transporter permease subunit"/>
    <property type="match status" value="1"/>
</dbReference>
<comment type="similarity">
    <text evidence="2">Belongs to the MlaE permease family.</text>
</comment>
<feature type="transmembrane region" description="Helical" evidence="2">
    <location>
        <begin position="361"/>
        <end position="382"/>
    </location>
</feature>
<dbReference type="Pfam" id="PF02405">
    <property type="entry name" value="MlaE"/>
    <property type="match status" value="1"/>
</dbReference>
<feature type="domain" description="STAS" evidence="3">
    <location>
        <begin position="12"/>
        <end position="142"/>
    </location>
</feature>
<dbReference type="STRING" id="1122125.GCA_000423185_04309"/>
<name>A0A211ZIW7_9PROT</name>
<protein>
    <submittedName>
        <fullName evidence="4">ABC transporter permease</fullName>
    </submittedName>
</protein>
<feature type="transmembrane region" description="Helical" evidence="2">
    <location>
        <begin position="321"/>
        <end position="341"/>
    </location>
</feature>
<dbReference type="InterPro" id="IPR002645">
    <property type="entry name" value="STAS_dom"/>
</dbReference>
<dbReference type="Proteomes" id="UP000196655">
    <property type="component" value="Unassembled WGS sequence"/>
</dbReference>
<proteinExistence type="inferred from homology"/>
<accession>A0A211ZIW7</accession>
<reference evidence="5" key="1">
    <citation type="submission" date="2017-05" db="EMBL/GenBank/DDBJ databases">
        <authorList>
            <person name="Macchi M."/>
            <person name="Festa S."/>
            <person name="Coppotelli B.M."/>
            <person name="Morelli I.S."/>
        </authorList>
    </citation>
    <scope>NUCLEOTIDE SEQUENCE [LARGE SCALE GENOMIC DNA]</scope>
    <source>
        <strain evidence="5">I</strain>
    </source>
</reference>
<dbReference type="OrthoDB" id="9806241at2"/>
<keyword evidence="2" id="KW-0997">Cell inner membrane</keyword>
<dbReference type="InterPro" id="IPR036513">
    <property type="entry name" value="STAS_dom_sf"/>
</dbReference>
<dbReference type="PANTHER" id="PTHR30188:SF3">
    <property type="entry name" value="ABC TRANSPORTER PERMEASE"/>
    <property type="match status" value="1"/>
</dbReference>
<gene>
    <name evidence="4" type="ORF">BWR60_20840</name>
</gene>
<keyword evidence="5" id="KW-1185">Reference proteome</keyword>
<feature type="transmembrane region" description="Helical" evidence="2">
    <location>
        <begin position="204"/>
        <end position="232"/>
    </location>
</feature>
<dbReference type="PROSITE" id="PS50801">
    <property type="entry name" value="STAS"/>
    <property type="match status" value="1"/>
</dbReference>
<feature type="transmembrane region" description="Helical" evidence="2">
    <location>
        <begin position="178"/>
        <end position="198"/>
    </location>
</feature>
<keyword evidence="2" id="KW-1133">Transmembrane helix</keyword>
<comment type="caution">
    <text evidence="4">The sequence shown here is derived from an EMBL/GenBank/DDBJ whole genome shotgun (WGS) entry which is preliminary data.</text>
</comment>
<dbReference type="GO" id="GO:0005548">
    <property type="term" value="F:phospholipid transporter activity"/>
    <property type="evidence" value="ECO:0007669"/>
    <property type="project" value="TreeGrafter"/>
</dbReference>
<dbReference type="InterPro" id="IPR058548">
    <property type="entry name" value="MlaB-like_STAS"/>
</dbReference>
<dbReference type="PANTHER" id="PTHR30188">
    <property type="entry name" value="ABC TRANSPORTER PERMEASE PROTEIN-RELATED"/>
    <property type="match status" value="1"/>
</dbReference>
<dbReference type="InterPro" id="IPR003453">
    <property type="entry name" value="ABC_MlaE_roteobac"/>
</dbReference>